<proteinExistence type="predicted"/>
<gene>
    <name evidence="2" type="ORF">KIW84_045145</name>
</gene>
<dbReference type="Gramene" id="Psat04G0514500-T1">
    <property type="protein sequence ID" value="KAI5421604.1"/>
    <property type="gene ID" value="KIW84_045145"/>
</dbReference>
<evidence type="ECO:0000313" key="2">
    <source>
        <dbReference type="EMBL" id="KAI5421604.1"/>
    </source>
</evidence>
<name>A0A9D4XIB8_PEA</name>
<dbReference type="AlphaFoldDB" id="A0A9D4XIB8"/>
<dbReference type="Gene3D" id="2.60.40.150">
    <property type="entry name" value="C2 domain"/>
    <property type="match status" value="1"/>
</dbReference>
<sequence length="132" mass="14437">MEARDKPKTLELTVLSAQDIHVNGEPVTTNIFVVVRAESTTTHTTPLSTGEGNVLSWNEKFTVELSTYARSISFEVKYQTTTGVRDVGVARIAVSDFLGGSVPETSLQVLSYTLRDWNGLCNGVINFSVRVV</sequence>
<feature type="domain" description="C2" evidence="1">
    <location>
        <begin position="1"/>
        <end position="107"/>
    </location>
</feature>
<dbReference type="EMBL" id="JAMSHJ010000004">
    <property type="protein sequence ID" value="KAI5421604.1"/>
    <property type="molecule type" value="Genomic_DNA"/>
</dbReference>
<dbReference type="InterPro" id="IPR035892">
    <property type="entry name" value="C2_domain_sf"/>
</dbReference>
<evidence type="ECO:0000313" key="3">
    <source>
        <dbReference type="Proteomes" id="UP001058974"/>
    </source>
</evidence>
<dbReference type="Gramene" id="PSAT_LOCUS15778_t1">
    <property type="protein sequence ID" value="CAL5196155.1"/>
    <property type="gene ID" value="PSAT_LOCUS15778"/>
</dbReference>
<accession>A0A9D4XIB8</accession>
<dbReference type="PANTHER" id="PTHR32246">
    <property type="entry name" value="INGRESSION PROTEIN FIC1"/>
    <property type="match status" value="1"/>
</dbReference>
<organism evidence="2 3">
    <name type="scientific">Pisum sativum</name>
    <name type="common">Garden pea</name>
    <name type="synonym">Lathyrus oleraceus</name>
    <dbReference type="NCBI Taxonomy" id="3888"/>
    <lineage>
        <taxon>Eukaryota</taxon>
        <taxon>Viridiplantae</taxon>
        <taxon>Streptophyta</taxon>
        <taxon>Embryophyta</taxon>
        <taxon>Tracheophyta</taxon>
        <taxon>Spermatophyta</taxon>
        <taxon>Magnoliopsida</taxon>
        <taxon>eudicotyledons</taxon>
        <taxon>Gunneridae</taxon>
        <taxon>Pentapetalae</taxon>
        <taxon>rosids</taxon>
        <taxon>fabids</taxon>
        <taxon>Fabales</taxon>
        <taxon>Fabaceae</taxon>
        <taxon>Papilionoideae</taxon>
        <taxon>50 kb inversion clade</taxon>
        <taxon>NPAAA clade</taxon>
        <taxon>Hologalegina</taxon>
        <taxon>IRL clade</taxon>
        <taxon>Fabeae</taxon>
        <taxon>Lathyrus</taxon>
    </lineage>
</organism>
<dbReference type="InterPro" id="IPR000008">
    <property type="entry name" value="C2_dom"/>
</dbReference>
<comment type="caution">
    <text evidence="2">The sequence shown here is derived from an EMBL/GenBank/DDBJ whole genome shotgun (WGS) entry which is preliminary data.</text>
</comment>
<dbReference type="PROSITE" id="PS50004">
    <property type="entry name" value="C2"/>
    <property type="match status" value="1"/>
</dbReference>
<dbReference type="Proteomes" id="UP001058974">
    <property type="component" value="Chromosome 4"/>
</dbReference>
<evidence type="ECO:0000259" key="1">
    <source>
        <dbReference type="PROSITE" id="PS50004"/>
    </source>
</evidence>
<dbReference type="Pfam" id="PF00168">
    <property type="entry name" value="C2"/>
    <property type="match status" value="1"/>
</dbReference>
<reference evidence="2 3" key="1">
    <citation type="journal article" date="2022" name="Nat. Genet.">
        <title>Improved pea reference genome and pan-genome highlight genomic features and evolutionary characteristics.</title>
        <authorList>
            <person name="Yang T."/>
            <person name="Liu R."/>
            <person name="Luo Y."/>
            <person name="Hu S."/>
            <person name="Wang D."/>
            <person name="Wang C."/>
            <person name="Pandey M.K."/>
            <person name="Ge S."/>
            <person name="Xu Q."/>
            <person name="Li N."/>
            <person name="Li G."/>
            <person name="Huang Y."/>
            <person name="Saxena R.K."/>
            <person name="Ji Y."/>
            <person name="Li M."/>
            <person name="Yan X."/>
            <person name="He Y."/>
            <person name="Liu Y."/>
            <person name="Wang X."/>
            <person name="Xiang C."/>
            <person name="Varshney R.K."/>
            <person name="Ding H."/>
            <person name="Gao S."/>
            <person name="Zong X."/>
        </authorList>
    </citation>
    <scope>NUCLEOTIDE SEQUENCE [LARGE SCALE GENOMIC DNA]</scope>
    <source>
        <strain evidence="2 3">cv. Zhongwan 6</strain>
    </source>
</reference>
<dbReference type="SUPFAM" id="SSF49562">
    <property type="entry name" value="C2 domain (Calcium/lipid-binding domain, CaLB)"/>
    <property type="match status" value="1"/>
</dbReference>
<dbReference type="SMART" id="SM00239">
    <property type="entry name" value="C2"/>
    <property type="match status" value="1"/>
</dbReference>
<protein>
    <recommendedName>
        <fullName evidence="1">C2 domain-containing protein</fullName>
    </recommendedName>
</protein>
<dbReference type="PANTHER" id="PTHR32246:SF74">
    <property type="entry name" value="BON1-ASSOCIATED-LIKE PROTEIN"/>
    <property type="match status" value="1"/>
</dbReference>
<keyword evidence="3" id="KW-1185">Reference proteome</keyword>